<keyword evidence="1" id="KW-0732">Signal</keyword>
<dbReference type="EMBL" id="JASHIF010000012">
    <property type="protein sequence ID" value="MDI9860607.1"/>
    <property type="molecule type" value="Genomic_DNA"/>
</dbReference>
<dbReference type="NCBIfam" id="TIGR04183">
    <property type="entry name" value="Por_Secre_tail"/>
    <property type="match status" value="1"/>
</dbReference>
<name>A0ABT6YAV3_9BACT</name>
<feature type="domain" description="Secretion system C-terminal sorting" evidence="2">
    <location>
        <begin position="139"/>
        <end position="215"/>
    </location>
</feature>
<accession>A0ABT6YAV3</accession>
<comment type="caution">
    <text evidence="3">The sequence shown here is derived from an EMBL/GenBank/DDBJ whole genome shotgun (WGS) entry which is preliminary data.</text>
</comment>
<dbReference type="Pfam" id="PF18962">
    <property type="entry name" value="Por_Secre_tail"/>
    <property type="match status" value="1"/>
</dbReference>
<dbReference type="Proteomes" id="UP001236507">
    <property type="component" value="Unassembled WGS sequence"/>
</dbReference>
<evidence type="ECO:0000256" key="1">
    <source>
        <dbReference type="SAM" id="SignalP"/>
    </source>
</evidence>
<reference evidence="3 4" key="1">
    <citation type="submission" date="2023-05" db="EMBL/GenBank/DDBJ databases">
        <title>Novel species of genus Flectobacillus isolated from stream in China.</title>
        <authorList>
            <person name="Lu H."/>
        </authorList>
    </citation>
    <scope>NUCLEOTIDE SEQUENCE [LARGE SCALE GENOMIC DNA]</scope>
    <source>
        <strain evidence="3 4">KCTC 42575</strain>
    </source>
</reference>
<organism evidence="3 4">
    <name type="scientific">Flectobacillus roseus</name>
    <dbReference type="NCBI Taxonomy" id="502259"/>
    <lineage>
        <taxon>Bacteria</taxon>
        <taxon>Pseudomonadati</taxon>
        <taxon>Bacteroidota</taxon>
        <taxon>Cytophagia</taxon>
        <taxon>Cytophagales</taxon>
        <taxon>Flectobacillaceae</taxon>
        <taxon>Flectobacillus</taxon>
    </lineage>
</organism>
<keyword evidence="4" id="KW-1185">Reference proteome</keyword>
<gene>
    <name evidence="3" type="ORF">QM524_15435</name>
</gene>
<evidence type="ECO:0000313" key="3">
    <source>
        <dbReference type="EMBL" id="MDI9860607.1"/>
    </source>
</evidence>
<evidence type="ECO:0000259" key="2">
    <source>
        <dbReference type="Pfam" id="PF18962"/>
    </source>
</evidence>
<feature type="signal peptide" evidence="1">
    <location>
        <begin position="1"/>
        <end position="26"/>
    </location>
</feature>
<proteinExistence type="predicted"/>
<feature type="chain" id="PRO_5045918521" evidence="1">
    <location>
        <begin position="27"/>
        <end position="218"/>
    </location>
</feature>
<protein>
    <submittedName>
        <fullName evidence="3">T9SS type A sorting domain-containing protein</fullName>
    </submittedName>
</protein>
<dbReference type="RefSeq" id="WP_095160165.1">
    <property type="nucleotide sequence ID" value="NZ_JASHIF010000012.1"/>
</dbReference>
<evidence type="ECO:0000313" key="4">
    <source>
        <dbReference type="Proteomes" id="UP001236507"/>
    </source>
</evidence>
<sequence length="218" mass="24764">MKLLQKYILGSLLMLTAVMSSIDANAQTENKYKSRLDIKPKQKTSTSTSTVSSLRKSTFSYFQPYSNTLDRVDRGIHIQRSTAINQYFSNSLMSQQSVKTVAKNEVTNNNAIAETVRTEEAVSSEEHLFSNDKLWVSNIFPNPADDHADINFNISSQVSEAKITFYNILGSEVKEEILEKDQRKSRISTKDWPNGIYLYQLTADGRSLVTKKLLVRHQ</sequence>
<dbReference type="InterPro" id="IPR026444">
    <property type="entry name" value="Secre_tail"/>
</dbReference>